<dbReference type="EMBL" id="WLCI01000013">
    <property type="protein sequence ID" value="MTB95960.1"/>
    <property type="molecule type" value="Genomic_DNA"/>
</dbReference>
<dbReference type="Proteomes" id="UP000433406">
    <property type="component" value="Unassembled WGS sequence"/>
</dbReference>
<keyword evidence="2" id="KW-1185">Reference proteome</keyword>
<comment type="caution">
    <text evidence="1">The sequence shown here is derived from an EMBL/GenBank/DDBJ whole genome shotgun (WGS) entry which is preliminary data.</text>
</comment>
<proteinExistence type="predicted"/>
<name>A0A6I3JCX5_9ACTN</name>
<protein>
    <submittedName>
        <fullName evidence="1">Uncharacterized protein</fullName>
    </submittedName>
</protein>
<reference evidence="1 2" key="1">
    <citation type="submission" date="2019-10" db="EMBL/GenBank/DDBJ databases">
        <title>Nocardioides novel species isolated from the excrement of Marmot.</title>
        <authorList>
            <person name="Zhang G."/>
        </authorList>
    </citation>
    <scope>NUCLEOTIDE SEQUENCE [LARGE SCALE GENOMIC DNA]</scope>
    <source>
        <strain evidence="2">zg-579</strain>
    </source>
</reference>
<dbReference type="RefSeq" id="WP_154615445.1">
    <property type="nucleotide sequence ID" value="NZ_CP053660.1"/>
</dbReference>
<accession>A0A6I3JCX5</accession>
<evidence type="ECO:0000313" key="2">
    <source>
        <dbReference type="Proteomes" id="UP000433406"/>
    </source>
</evidence>
<dbReference type="AlphaFoldDB" id="A0A6I3JCX5"/>
<sequence length="121" mass="12636">MDLFVRDWEDLRRLPGVLDETAAQAADITAHAVTWVARRDGFEPSPVCLLRPLAEAMDGVRAAFEAAGRTAVAELADLVQGVEAATRVIEASDAAVPACLPTVTAPDLPALPAPPGLPEVA</sequence>
<gene>
    <name evidence="1" type="ORF">GGQ22_12805</name>
</gene>
<organism evidence="1 2">
    <name type="scientific">Nocardioides marmotae</name>
    <dbReference type="NCBI Taxonomy" id="2663857"/>
    <lineage>
        <taxon>Bacteria</taxon>
        <taxon>Bacillati</taxon>
        <taxon>Actinomycetota</taxon>
        <taxon>Actinomycetes</taxon>
        <taxon>Propionibacteriales</taxon>
        <taxon>Nocardioidaceae</taxon>
        <taxon>Nocardioides</taxon>
    </lineage>
</organism>
<evidence type="ECO:0000313" key="1">
    <source>
        <dbReference type="EMBL" id="MTB95960.1"/>
    </source>
</evidence>